<feature type="region of interest" description="Disordered" evidence="1">
    <location>
        <begin position="1"/>
        <end position="56"/>
    </location>
</feature>
<evidence type="ECO:0000313" key="3">
    <source>
        <dbReference type="Proteomes" id="UP001492380"/>
    </source>
</evidence>
<feature type="compositionally biased region" description="Basic and acidic residues" evidence="1">
    <location>
        <begin position="80"/>
        <end position="91"/>
    </location>
</feature>
<dbReference type="EMBL" id="JBBWRZ010000003">
    <property type="protein sequence ID" value="KAK8240354.1"/>
    <property type="molecule type" value="Genomic_DNA"/>
</dbReference>
<accession>A0ABR1YVY4</accession>
<feature type="region of interest" description="Disordered" evidence="1">
    <location>
        <begin position="221"/>
        <end position="249"/>
    </location>
</feature>
<feature type="region of interest" description="Disordered" evidence="1">
    <location>
        <begin position="69"/>
        <end position="91"/>
    </location>
</feature>
<feature type="compositionally biased region" description="Basic and acidic residues" evidence="1">
    <location>
        <begin position="310"/>
        <end position="319"/>
    </location>
</feature>
<feature type="compositionally biased region" description="Polar residues" evidence="1">
    <location>
        <begin position="69"/>
        <end position="78"/>
    </location>
</feature>
<evidence type="ECO:0000313" key="2">
    <source>
        <dbReference type="EMBL" id="KAK8240354.1"/>
    </source>
</evidence>
<proteinExistence type="predicted"/>
<feature type="region of interest" description="Disordered" evidence="1">
    <location>
        <begin position="287"/>
        <end position="353"/>
    </location>
</feature>
<protein>
    <submittedName>
        <fullName evidence="2">Uncharacterized protein</fullName>
    </submittedName>
</protein>
<sequence>MSPNQRTSATRNRPRRLTSPSPFPQPYRRMPTRQLPPRPVTSPAGLPSGRVQARRAPWLRIDTSVSVSTMMTARSTTPDAEPKSEGGEGEQHGFVVSPCTHPLDSPLSDCSEVSNPFSPFSPAPYDPPIFRHCPYLYAHVRQQHTSHRRSISDNALPSSLVKAHANPKCLYPLDWTPQPLPGRIARPKRQPPTRDALFAPPKSPYPLALAGINVVAGPWTGGGSSSSSSPSSVRSNGSNGSGSPIDWSPFLATQSTTAMVEKHEEEAPSLGKGLGDIVKTCGRETSLPWGLRVPSSSSSSSSTPLPRSMHGREGLRGDRGLMPLRAAPPPPPFPSRVRLTTPPGTTTEPPYPLSLHAREKEHSTPQTPSSSPSLLTQILNARAWTVATSRVFGPTDPRTVAARKEESARRVERANWVERIEVSLGRTKGLREWWGARGQGGSGGNAAADGKQVRFAEQHGTEADGLNEKEEIR</sequence>
<evidence type="ECO:0000256" key="1">
    <source>
        <dbReference type="SAM" id="MobiDB-lite"/>
    </source>
</evidence>
<organism evidence="2 3">
    <name type="scientific">Phyllosticta capitalensis</name>
    <dbReference type="NCBI Taxonomy" id="121624"/>
    <lineage>
        <taxon>Eukaryota</taxon>
        <taxon>Fungi</taxon>
        <taxon>Dikarya</taxon>
        <taxon>Ascomycota</taxon>
        <taxon>Pezizomycotina</taxon>
        <taxon>Dothideomycetes</taxon>
        <taxon>Dothideomycetes incertae sedis</taxon>
        <taxon>Botryosphaeriales</taxon>
        <taxon>Phyllostictaceae</taxon>
        <taxon>Phyllosticta</taxon>
    </lineage>
</organism>
<dbReference type="Proteomes" id="UP001492380">
    <property type="component" value="Unassembled WGS sequence"/>
</dbReference>
<keyword evidence="3" id="KW-1185">Reference proteome</keyword>
<name>A0ABR1YVY4_9PEZI</name>
<feature type="compositionally biased region" description="Polar residues" evidence="1">
    <location>
        <begin position="1"/>
        <end position="11"/>
    </location>
</feature>
<feature type="region of interest" description="Disordered" evidence="1">
    <location>
        <begin position="181"/>
        <end position="200"/>
    </location>
</feature>
<gene>
    <name evidence="2" type="ORF">HDK90DRAFT_463966</name>
</gene>
<comment type="caution">
    <text evidence="2">The sequence shown here is derived from an EMBL/GenBank/DDBJ whole genome shotgun (WGS) entry which is preliminary data.</text>
</comment>
<feature type="compositionally biased region" description="Low complexity" evidence="1">
    <location>
        <begin position="225"/>
        <end position="244"/>
    </location>
</feature>
<reference evidence="2 3" key="1">
    <citation type="submission" date="2024-04" db="EMBL/GenBank/DDBJ databases">
        <title>Phyllosticta paracitricarpa is synonymous to the EU quarantine fungus P. citricarpa based on phylogenomic analyses.</title>
        <authorList>
            <consortium name="Lawrence Berkeley National Laboratory"/>
            <person name="Van Ingen-Buijs V.A."/>
            <person name="Van Westerhoven A.C."/>
            <person name="Haridas S."/>
            <person name="Skiadas P."/>
            <person name="Martin F."/>
            <person name="Groenewald J.Z."/>
            <person name="Crous P.W."/>
            <person name="Seidl M.F."/>
        </authorList>
    </citation>
    <scope>NUCLEOTIDE SEQUENCE [LARGE SCALE GENOMIC DNA]</scope>
    <source>
        <strain evidence="2 3">CBS 123374</strain>
    </source>
</reference>